<comment type="caution">
    <text evidence="1">The sequence shown here is derived from an EMBL/GenBank/DDBJ whole genome shotgun (WGS) entry which is preliminary data.</text>
</comment>
<proteinExistence type="predicted"/>
<protein>
    <submittedName>
        <fullName evidence="1">Uncharacterized protein</fullName>
    </submittedName>
</protein>
<gene>
    <name evidence="1" type="ORF">V1525DRAFT_411912</name>
</gene>
<name>A0ACC3ST66_LIPKO</name>
<keyword evidence="2" id="KW-1185">Reference proteome</keyword>
<dbReference type="Proteomes" id="UP001433508">
    <property type="component" value="Unassembled WGS sequence"/>
</dbReference>
<organism evidence="1 2">
    <name type="scientific">Lipomyces kononenkoae</name>
    <name type="common">Yeast</name>
    <dbReference type="NCBI Taxonomy" id="34357"/>
    <lineage>
        <taxon>Eukaryota</taxon>
        <taxon>Fungi</taxon>
        <taxon>Dikarya</taxon>
        <taxon>Ascomycota</taxon>
        <taxon>Saccharomycotina</taxon>
        <taxon>Lipomycetes</taxon>
        <taxon>Lipomycetales</taxon>
        <taxon>Lipomycetaceae</taxon>
        <taxon>Lipomyces</taxon>
    </lineage>
</organism>
<sequence length="384" mass="43171">MSLLRSPRMALRLPMLQTQGLATSAHLSKSSGGPTGIVLLNMGGPSSIPEVRDFLYRLFADGDLIPLGRYQEQLARFIAWRRTPRIERHYEEIGGGSPIRKWSEYQAREMCKRLDSLSPETAPHKGYVAFRYAKPLTEETLKQMQQDGIKRAIAFTQYPQYSCSTTGSSLNELWKVTRKLDPDAEIKWSVIDRWSTHSGLVKTFAQLIKDKLKEYDASVRNKVILLFSAHSLPMSVVNRGDPYPAEVAATVYSVMSELKFNNQYRLVWQSQVGPSAWLGAQTSDTVKSLVKQGHTNIILVPIAFTSDHIETLHELDLEIIKEAKVDGVKRAESLNGHPMFIDALADVVLHHLKEGAVASNQYALQCAMCTKEVCSNSRQFFLSQ</sequence>
<evidence type="ECO:0000313" key="1">
    <source>
        <dbReference type="EMBL" id="KAK9234796.1"/>
    </source>
</evidence>
<evidence type="ECO:0000313" key="2">
    <source>
        <dbReference type="Proteomes" id="UP001433508"/>
    </source>
</evidence>
<reference evidence="2" key="1">
    <citation type="journal article" date="2024" name="Front. Bioeng. Biotechnol.">
        <title>Genome-scale model development and genomic sequencing of the oleaginous clade Lipomyces.</title>
        <authorList>
            <person name="Czajka J.J."/>
            <person name="Han Y."/>
            <person name="Kim J."/>
            <person name="Mondo S.J."/>
            <person name="Hofstad B.A."/>
            <person name="Robles A."/>
            <person name="Haridas S."/>
            <person name="Riley R."/>
            <person name="LaButti K."/>
            <person name="Pangilinan J."/>
            <person name="Andreopoulos W."/>
            <person name="Lipzen A."/>
            <person name="Yan J."/>
            <person name="Wang M."/>
            <person name="Ng V."/>
            <person name="Grigoriev I.V."/>
            <person name="Spatafora J.W."/>
            <person name="Magnuson J.K."/>
            <person name="Baker S.E."/>
            <person name="Pomraning K.R."/>
        </authorList>
    </citation>
    <scope>NUCLEOTIDE SEQUENCE [LARGE SCALE GENOMIC DNA]</scope>
    <source>
        <strain evidence="2">CBS 7786</strain>
    </source>
</reference>
<dbReference type="EMBL" id="MU971448">
    <property type="protein sequence ID" value="KAK9234796.1"/>
    <property type="molecule type" value="Genomic_DNA"/>
</dbReference>
<accession>A0ACC3ST66</accession>